<evidence type="ECO:0000313" key="7">
    <source>
        <dbReference type="Proteomes" id="UP001223586"/>
    </source>
</evidence>
<dbReference type="InterPro" id="IPR050377">
    <property type="entry name" value="Radical_SAM_PqqE_MftC-like"/>
</dbReference>
<dbReference type="SFLD" id="SFLDG01067">
    <property type="entry name" value="SPASM/twitch_domain_containing"/>
    <property type="match status" value="1"/>
</dbReference>
<dbReference type="SFLD" id="SFLDG01386">
    <property type="entry name" value="main_SPASM_domain-containing"/>
    <property type="match status" value="1"/>
</dbReference>
<accession>A0ABT9WVH1</accession>
<sequence length="437" mass="50069">MYYKKERFDLDKPLQLPKPIKHRKVKGKNLFIAINVPTWIVLSDRDSYLFKLLLNNISMREAVKSHSYKYNQREIDSLEQMKKLISLLYTKDFFNKSYIASDDNVKRVRNIQFHLTNRCNLRCIHCYMDSGIKEYDEIDTKQWLALIDEASERYGEFFLSITGGEPLLYKGHLEILRYAKSKGAKTGMISNGMAITEQKVQELNTCLDNLQISLDGASEEVNDKIRGKGVFNRVTKSLKLLKNSDVRVGLNITVMNSNAQDIQDNLYNYINNELGGMKLDLDLSSFVSEGRGVNLTEEINPSDFASTLSYTAEHFVDKDAWMPTPSYPRRNCGYGNTIDIYPNGDVSPCLTPRFIRGNFIKDGVKSLFDIIDHEHNLSMVDLLPECKTCDLRYVCGGRCHLGTLTKGEGIGQVDCPDQYKENMFNNLVRQFEATTRL</sequence>
<dbReference type="PROSITE" id="PS51918">
    <property type="entry name" value="RADICAL_SAM"/>
    <property type="match status" value="1"/>
</dbReference>
<dbReference type="Pfam" id="PF04055">
    <property type="entry name" value="Radical_SAM"/>
    <property type="match status" value="1"/>
</dbReference>
<dbReference type="InterPro" id="IPR058240">
    <property type="entry name" value="rSAM_sf"/>
</dbReference>
<comment type="caution">
    <text evidence="6">The sequence shown here is derived from an EMBL/GenBank/DDBJ whole genome shotgun (WGS) entry which is preliminary data.</text>
</comment>
<dbReference type="RefSeq" id="WP_307231186.1">
    <property type="nucleotide sequence ID" value="NZ_JAUSTT010000021.1"/>
</dbReference>
<dbReference type="InterPro" id="IPR013785">
    <property type="entry name" value="Aldolase_TIM"/>
</dbReference>
<evidence type="ECO:0000256" key="4">
    <source>
        <dbReference type="ARBA" id="ARBA00023014"/>
    </source>
</evidence>
<dbReference type="SFLD" id="SFLDS00029">
    <property type="entry name" value="Radical_SAM"/>
    <property type="match status" value="1"/>
</dbReference>
<keyword evidence="3" id="KW-0408">Iron</keyword>
<dbReference type="NCBIfam" id="TIGR04085">
    <property type="entry name" value="rSAM_more_4Fe4S"/>
    <property type="match status" value="1"/>
</dbReference>
<reference evidence="6 7" key="1">
    <citation type="submission" date="2023-07" db="EMBL/GenBank/DDBJ databases">
        <title>Genomic Encyclopedia of Type Strains, Phase IV (KMG-IV): sequencing the most valuable type-strain genomes for metagenomic binning, comparative biology and taxonomic classification.</title>
        <authorList>
            <person name="Goeker M."/>
        </authorList>
    </citation>
    <scope>NUCLEOTIDE SEQUENCE [LARGE SCALE GENOMIC DNA]</scope>
    <source>
        <strain evidence="6 7">DSM 23837</strain>
    </source>
</reference>
<evidence type="ECO:0000256" key="3">
    <source>
        <dbReference type="ARBA" id="ARBA00023004"/>
    </source>
</evidence>
<organism evidence="6 7">
    <name type="scientific">Bacillus chungangensis</name>
    <dbReference type="NCBI Taxonomy" id="587633"/>
    <lineage>
        <taxon>Bacteria</taxon>
        <taxon>Bacillati</taxon>
        <taxon>Bacillota</taxon>
        <taxon>Bacilli</taxon>
        <taxon>Bacillales</taxon>
        <taxon>Bacillaceae</taxon>
        <taxon>Bacillus</taxon>
    </lineage>
</organism>
<evidence type="ECO:0000256" key="1">
    <source>
        <dbReference type="ARBA" id="ARBA00022691"/>
    </source>
</evidence>
<dbReference type="InterPro" id="IPR023885">
    <property type="entry name" value="4Fe4S-binding_SPASM_dom"/>
</dbReference>
<dbReference type="PANTHER" id="PTHR11228">
    <property type="entry name" value="RADICAL SAM DOMAIN PROTEIN"/>
    <property type="match status" value="1"/>
</dbReference>
<dbReference type="EMBL" id="JAUSTT010000021">
    <property type="protein sequence ID" value="MDQ0177307.1"/>
    <property type="molecule type" value="Genomic_DNA"/>
</dbReference>
<evidence type="ECO:0000256" key="2">
    <source>
        <dbReference type="ARBA" id="ARBA00022723"/>
    </source>
</evidence>
<feature type="domain" description="Radical SAM core" evidence="5">
    <location>
        <begin position="103"/>
        <end position="323"/>
    </location>
</feature>
<protein>
    <submittedName>
        <fullName evidence="6">Radical SAM protein with 4Fe4S-binding SPASM domain</fullName>
    </submittedName>
</protein>
<proteinExistence type="predicted"/>
<dbReference type="Proteomes" id="UP001223586">
    <property type="component" value="Unassembled WGS sequence"/>
</dbReference>
<keyword evidence="2" id="KW-0479">Metal-binding</keyword>
<dbReference type="PANTHER" id="PTHR11228:SF7">
    <property type="entry name" value="PQQA PEPTIDE CYCLASE"/>
    <property type="match status" value="1"/>
</dbReference>
<gene>
    <name evidence="6" type="ORF">J2S08_003186</name>
</gene>
<dbReference type="CDD" id="cd01335">
    <property type="entry name" value="Radical_SAM"/>
    <property type="match status" value="1"/>
</dbReference>
<keyword evidence="4" id="KW-0411">Iron-sulfur</keyword>
<name>A0ABT9WVH1_9BACI</name>
<keyword evidence="7" id="KW-1185">Reference proteome</keyword>
<dbReference type="InterPro" id="IPR007197">
    <property type="entry name" value="rSAM"/>
</dbReference>
<dbReference type="SUPFAM" id="SSF102114">
    <property type="entry name" value="Radical SAM enzymes"/>
    <property type="match status" value="1"/>
</dbReference>
<dbReference type="Gene3D" id="3.20.20.70">
    <property type="entry name" value="Aldolase class I"/>
    <property type="match status" value="1"/>
</dbReference>
<keyword evidence="1" id="KW-0949">S-adenosyl-L-methionine</keyword>
<evidence type="ECO:0000259" key="5">
    <source>
        <dbReference type="PROSITE" id="PS51918"/>
    </source>
</evidence>
<evidence type="ECO:0000313" key="6">
    <source>
        <dbReference type="EMBL" id="MDQ0177307.1"/>
    </source>
</evidence>